<dbReference type="Proteomes" id="UP000034160">
    <property type="component" value="Unassembled WGS sequence"/>
</dbReference>
<evidence type="ECO:0000313" key="2">
    <source>
        <dbReference type="EMBL" id="KKS32180.1"/>
    </source>
</evidence>
<comment type="caution">
    <text evidence="2">The sequence shown here is derived from an EMBL/GenBank/DDBJ whole genome shotgun (WGS) entry which is preliminary data.</text>
</comment>
<gene>
    <name evidence="2" type="ORF">UU93_C0009G0018</name>
</gene>
<accession>A0A0G0Y631</accession>
<feature type="transmembrane region" description="Helical" evidence="1">
    <location>
        <begin position="39"/>
        <end position="60"/>
    </location>
</feature>
<keyword evidence="1" id="KW-0472">Membrane</keyword>
<feature type="transmembrane region" description="Helical" evidence="1">
    <location>
        <begin position="14"/>
        <end position="32"/>
    </location>
</feature>
<dbReference type="AlphaFoldDB" id="A0A0G0Y631"/>
<dbReference type="EMBL" id="LCCN01000009">
    <property type="protein sequence ID" value="KKS32180.1"/>
    <property type="molecule type" value="Genomic_DNA"/>
</dbReference>
<sequence length="64" mass="6978">MGFNFEQAKGLSNFFFDIAKGVALGAIGFSVIEPIEIKVVVGLLSISFVYICVRIALLLLEEAR</sequence>
<reference evidence="2 3" key="1">
    <citation type="journal article" date="2015" name="Nature">
        <title>rRNA introns, odd ribosomes, and small enigmatic genomes across a large radiation of phyla.</title>
        <authorList>
            <person name="Brown C.T."/>
            <person name="Hug L.A."/>
            <person name="Thomas B.C."/>
            <person name="Sharon I."/>
            <person name="Castelle C.J."/>
            <person name="Singh A."/>
            <person name="Wilkins M.J."/>
            <person name="Williams K.H."/>
            <person name="Banfield J.F."/>
        </authorList>
    </citation>
    <scope>NUCLEOTIDE SEQUENCE [LARGE SCALE GENOMIC DNA]</scope>
</reference>
<keyword evidence="1" id="KW-1133">Transmembrane helix</keyword>
<protein>
    <submittedName>
        <fullName evidence="2">Uncharacterized protein</fullName>
    </submittedName>
</protein>
<organism evidence="2 3">
    <name type="scientific">Candidatus Amesbacteria bacterium GW2011_GWA2_42_12</name>
    <dbReference type="NCBI Taxonomy" id="1618356"/>
    <lineage>
        <taxon>Bacteria</taxon>
        <taxon>Candidatus Amesiibacteriota</taxon>
    </lineage>
</organism>
<evidence type="ECO:0000256" key="1">
    <source>
        <dbReference type="SAM" id="Phobius"/>
    </source>
</evidence>
<name>A0A0G0Y631_9BACT</name>
<evidence type="ECO:0000313" key="3">
    <source>
        <dbReference type="Proteomes" id="UP000034160"/>
    </source>
</evidence>
<proteinExistence type="predicted"/>
<keyword evidence="1" id="KW-0812">Transmembrane</keyword>
<dbReference type="STRING" id="1618356.UU93_C0009G0018"/>